<keyword evidence="3 6" id="KW-0863">Zinc-finger</keyword>
<keyword evidence="2" id="KW-0479">Metal-binding</keyword>
<feature type="domain" description="B box-type" evidence="9">
    <location>
        <begin position="147"/>
        <end position="187"/>
    </location>
</feature>
<dbReference type="GO" id="GO:0008270">
    <property type="term" value="F:zinc ion binding"/>
    <property type="evidence" value="ECO:0007669"/>
    <property type="project" value="UniProtKB-KW"/>
</dbReference>
<dbReference type="InterPro" id="IPR013320">
    <property type="entry name" value="ConA-like_dom_sf"/>
</dbReference>
<feature type="domain" description="RING-type" evidence="8">
    <location>
        <begin position="15"/>
        <end position="55"/>
    </location>
</feature>
<dbReference type="Proteomes" id="UP001497482">
    <property type="component" value="Chromosome 4"/>
</dbReference>
<dbReference type="InterPro" id="IPR003877">
    <property type="entry name" value="SPRY_dom"/>
</dbReference>
<evidence type="ECO:0000256" key="1">
    <source>
        <dbReference type="ARBA" id="ARBA00022588"/>
    </source>
</evidence>
<sequence length="537" mass="61520">MAAVSFTLCEEQFLCSICLEVFTDPVTTSCGHSFCCICINRHWDCSVRCSCPVCKHDFRPKPQLKVNTILAEMVSQFRYKSQDEDTGIEAQSTAPGEVLCDLCPKPRLRALKSCLVCLLSYCESHLQPHLTNPRLKRHHLIHPLPNLEEHICPEHQWPLELFCRDHSLLVCLKCTAEEHRDHQTVSLKEQGEDQLATLKLQIKERRVKVQEIQRSVEQSQRKADAEIQEGLRVFTALLERVQQSADSFKQSIREKHQKVEEEASQLIEQIQTEISELEQRGAEMEQLWTSGDHLSFVQTFTTVKPAPQLSDWSQKTVRTPSYKGTGAQAVSELSGKLNMEMEAFFEVEFEKAQEFAVEVSLDPKTAHPDLVLSKDLKQVYDCDQTQTLPDNPERFTYLGCVLGKQKFSSGKFYFEVQVKEKTSWEVGVVKESVDRKAEEDSLTVQKGYWTLNLDDDYKTSDDPPVIISVKGRPKKVGVFVDYDEGLVSFYDVDKESFLYSFTDCCFTENILPFFDPHGDSAPMVLKPVRQLVQHYKK</sequence>
<dbReference type="PROSITE" id="PS00518">
    <property type="entry name" value="ZF_RING_1"/>
    <property type="match status" value="1"/>
</dbReference>
<dbReference type="PROSITE" id="PS50188">
    <property type="entry name" value="B302_SPRY"/>
    <property type="match status" value="1"/>
</dbReference>
<keyword evidence="7" id="KW-0175">Coiled coil</keyword>
<protein>
    <submittedName>
        <fullName evidence="11">Uncharacterized protein</fullName>
    </submittedName>
</protein>
<dbReference type="InterPro" id="IPR017907">
    <property type="entry name" value="Znf_RING_CS"/>
</dbReference>
<dbReference type="InterPro" id="IPR003879">
    <property type="entry name" value="Butyrophylin_SPRY"/>
</dbReference>
<dbReference type="InterPro" id="IPR001841">
    <property type="entry name" value="Znf_RING"/>
</dbReference>
<dbReference type="PROSITE" id="PS50089">
    <property type="entry name" value="ZF_RING_2"/>
    <property type="match status" value="1"/>
</dbReference>
<accession>A0AAV2LTN6</accession>
<dbReference type="SMART" id="SM00336">
    <property type="entry name" value="BBOX"/>
    <property type="match status" value="1"/>
</dbReference>
<dbReference type="Pfam" id="PF13765">
    <property type="entry name" value="PRY"/>
    <property type="match status" value="1"/>
</dbReference>
<reference evidence="11 12" key="1">
    <citation type="submission" date="2024-04" db="EMBL/GenBank/DDBJ databases">
        <authorList>
            <person name="Waldvogel A.-M."/>
            <person name="Schoenle A."/>
        </authorList>
    </citation>
    <scope>NUCLEOTIDE SEQUENCE [LARGE SCALE GENOMIC DNA]</scope>
</reference>
<dbReference type="Gene3D" id="3.30.40.10">
    <property type="entry name" value="Zinc/RING finger domain, C3HC4 (zinc finger)"/>
    <property type="match status" value="1"/>
</dbReference>
<dbReference type="PANTHER" id="PTHR25465">
    <property type="entry name" value="B-BOX DOMAIN CONTAINING"/>
    <property type="match status" value="1"/>
</dbReference>
<evidence type="ECO:0000259" key="8">
    <source>
        <dbReference type="PROSITE" id="PS50089"/>
    </source>
</evidence>
<keyword evidence="5" id="KW-0391">Immunity</keyword>
<keyword evidence="4" id="KW-0862">Zinc</keyword>
<keyword evidence="12" id="KW-1185">Reference proteome</keyword>
<dbReference type="Pfam" id="PF00622">
    <property type="entry name" value="SPRY"/>
    <property type="match status" value="1"/>
</dbReference>
<gene>
    <name evidence="11" type="ORF">KC01_LOCUS32237</name>
</gene>
<dbReference type="Gene3D" id="2.60.120.920">
    <property type="match status" value="1"/>
</dbReference>
<dbReference type="InterPro" id="IPR000315">
    <property type="entry name" value="Znf_B-box"/>
</dbReference>
<dbReference type="SUPFAM" id="SSF49899">
    <property type="entry name" value="Concanavalin A-like lectins/glucanases"/>
    <property type="match status" value="1"/>
</dbReference>
<dbReference type="SUPFAM" id="SSF57850">
    <property type="entry name" value="RING/U-box"/>
    <property type="match status" value="1"/>
</dbReference>
<dbReference type="InterPro" id="IPR027370">
    <property type="entry name" value="Znf-RING_euk"/>
</dbReference>
<dbReference type="InterPro" id="IPR043136">
    <property type="entry name" value="B30.2/SPRY_sf"/>
</dbReference>
<dbReference type="Gene3D" id="4.10.830.40">
    <property type="match status" value="1"/>
</dbReference>
<evidence type="ECO:0000259" key="9">
    <source>
        <dbReference type="PROSITE" id="PS50119"/>
    </source>
</evidence>
<proteinExistence type="predicted"/>
<evidence type="ECO:0000313" key="12">
    <source>
        <dbReference type="Proteomes" id="UP001497482"/>
    </source>
</evidence>
<dbReference type="SMART" id="SM00589">
    <property type="entry name" value="PRY"/>
    <property type="match status" value="1"/>
</dbReference>
<dbReference type="SMART" id="SM00449">
    <property type="entry name" value="SPRY"/>
    <property type="match status" value="1"/>
</dbReference>
<dbReference type="SUPFAM" id="SSF57845">
    <property type="entry name" value="B-box zinc-binding domain"/>
    <property type="match status" value="1"/>
</dbReference>
<keyword evidence="1" id="KW-0399">Innate immunity</keyword>
<evidence type="ECO:0000256" key="5">
    <source>
        <dbReference type="ARBA" id="ARBA00022859"/>
    </source>
</evidence>
<dbReference type="InterPro" id="IPR051051">
    <property type="entry name" value="E3_ubiq-ligase_TRIM/RNF"/>
</dbReference>
<evidence type="ECO:0000256" key="7">
    <source>
        <dbReference type="SAM" id="Coils"/>
    </source>
</evidence>
<dbReference type="SMART" id="SM00184">
    <property type="entry name" value="RING"/>
    <property type="match status" value="1"/>
</dbReference>
<dbReference type="Pfam" id="PF00643">
    <property type="entry name" value="zf-B_box"/>
    <property type="match status" value="1"/>
</dbReference>
<dbReference type="EMBL" id="OZ035826">
    <property type="protein sequence ID" value="CAL1604780.1"/>
    <property type="molecule type" value="Genomic_DNA"/>
</dbReference>
<dbReference type="FunFam" id="2.60.120.920:FF:000004">
    <property type="entry name" value="Butyrophilin subfamily 1 member A1"/>
    <property type="match status" value="1"/>
</dbReference>
<evidence type="ECO:0000256" key="6">
    <source>
        <dbReference type="PROSITE-ProRule" id="PRU00024"/>
    </source>
</evidence>
<evidence type="ECO:0000256" key="4">
    <source>
        <dbReference type="ARBA" id="ARBA00022833"/>
    </source>
</evidence>
<organism evidence="11 12">
    <name type="scientific">Knipowitschia caucasica</name>
    <name type="common">Caucasian dwarf goby</name>
    <name type="synonym">Pomatoschistus caucasicus</name>
    <dbReference type="NCBI Taxonomy" id="637954"/>
    <lineage>
        <taxon>Eukaryota</taxon>
        <taxon>Metazoa</taxon>
        <taxon>Chordata</taxon>
        <taxon>Craniata</taxon>
        <taxon>Vertebrata</taxon>
        <taxon>Euteleostomi</taxon>
        <taxon>Actinopterygii</taxon>
        <taxon>Neopterygii</taxon>
        <taxon>Teleostei</taxon>
        <taxon>Neoteleostei</taxon>
        <taxon>Acanthomorphata</taxon>
        <taxon>Gobiaria</taxon>
        <taxon>Gobiiformes</taxon>
        <taxon>Gobioidei</taxon>
        <taxon>Gobiidae</taxon>
        <taxon>Gobiinae</taxon>
        <taxon>Knipowitschia</taxon>
    </lineage>
</organism>
<dbReference type="PROSITE" id="PS50119">
    <property type="entry name" value="ZF_BBOX"/>
    <property type="match status" value="1"/>
</dbReference>
<feature type="domain" description="B30.2/SPRY" evidence="10">
    <location>
        <begin position="339"/>
        <end position="532"/>
    </location>
</feature>
<dbReference type="Pfam" id="PF25600">
    <property type="entry name" value="TRIM_CC"/>
    <property type="match status" value="1"/>
</dbReference>
<dbReference type="CDD" id="cd13733">
    <property type="entry name" value="SPRY_PRY_C-I_1"/>
    <property type="match status" value="1"/>
</dbReference>
<dbReference type="PRINTS" id="PR01407">
    <property type="entry name" value="BUTYPHLNCDUF"/>
</dbReference>
<dbReference type="Pfam" id="PF13445">
    <property type="entry name" value="zf-RING_UBOX"/>
    <property type="match status" value="1"/>
</dbReference>
<evidence type="ECO:0000256" key="2">
    <source>
        <dbReference type="ARBA" id="ARBA00022723"/>
    </source>
</evidence>
<feature type="coiled-coil region" evidence="7">
    <location>
        <begin position="202"/>
        <end position="287"/>
    </location>
</feature>
<dbReference type="GO" id="GO:0045087">
    <property type="term" value="P:innate immune response"/>
    <property type="evidence" value="ECO:0007669"/>
    <property type="project" value="UniProtKB-KW"/>
</dbReference>
<dbReference type="AlphaFoldDB" id="A0AAV2LTN6"/>
<dbReference type="InterPro" id="IPR013083">
    <property type="entry name" value="Znf_RING/FYVE/PHD"/>
</dbReference>
<dbReference type="CDD" id="cd19769">
    <property type="entry name" value="Bbox2_TRIM16-like"/>
    <property type="match status" value="1"/>
</dbReference>
<evidence type="ECO:0000259" key="10">
    <source>
        <dbReference type="PROSITE" id="PS50188"/>
    </source>
</evidence>
<dbReference type="PANTHER" id="PTHR25465:SF32">
    <property type="entry name" value="BLOODTHIRSTY-RELATED GENE FAMILY, MEMBER 16 ISOFORM X1-RELATED"/>
    <property type="match status" value="1"/>
</dbReference>
<evidence type="ECO:0000256" key="3">
    <source>
        <dbReference type="ARBA" id="ARBA00022771"/>
    </source>
</evidence>
<dbReference type="InterPro" id="IPR006574">
    <property type="entry name" value="PRY"/>
</dbReference>
<dbReference type="GO" id="GO:0005737">
    <property type="term" value="C:cytoplasm"/>
    <property type="evidence" value="ECO:0007669"/>
    <property type="project" value="UniProtKB-ARBA"/>
</dbReference>
<name>A0AAV2LTN6_KNICA</name>
<dbReference type="InterPro" id="IPR001870">
    <property type="entry name" value="B30.2/SPRY"/>
</dbReference>
<dbReference type="Gene3D" id="3.30.160.60">
    <property type="entry name" value="Classic Zinc Finger"/>
    <property type="match status" value="1"/>
</dbReference>
<dbReference type="InterPro" id="IPR058030">
    <property type="entry name" value="TRIM8/14/16/25/29/45/65_CC"/>
</dbReference>
<evidence type="ECO:0000313" key="11">
    <source>
        <dbReference type="EMBL" id="CAL1604780.1"/>
    </source>
</evidence>